<dbReference type="AlphaFoldDB" id="A0A5B7K856"/>
<dbReference type="Proteomes" id="UP000324222">
    <property type="component" value="Unassembled WGS sequence"/>
</dbReference>
<evidence type="ECO:0000313" key="2">
    <source>
        <dbReference type="EMBL" id="MPD03270.1"/>
    </source>
</evidence>
<keyword evidence="3" id="KW-1185">Reference proteome</keyword>
<evidence type="ECO:0000313" key="3">
    <source>
        <dbReference type="Proteomes" id="UP000324222"/>
    </source>
</evidence>
<organism evidence="2 3">
    <name type="scientific">Portunus trituberculatus</name>
    <name type="common">Swimming crab</name>
    <name type="synonym">Neptunus trituberculatus</name>
    <dbReference type="NCBI Taxonomy" id="210409"/>
    <lineage>
        <taxon>Eukaryota</taxon>
        <taxon>Metazoa</taxon>
        <taxon>Ecdysozoa</taxon>
        <taxon>Arthropoda</taxon>
        <taxon>Crustacea</taxon>
        <taxon>Multicrustacea</taxon>
        <taxon>Malacostraca</taxon>
        <taxon>Eumalacostraca</taxon>
        <taxon>Eucarida</taxon>
        <taxon>Decapoda</taxon>
        <taxon>Pleocyemata</taxon>
        <taxon>Brachyura</taxon>
        <taxon>Eubrachyura</taxon>
        <taxon>Portunoidea</taxon>
        <taxon>Portunidae</taxon>
        <taxon>Portuninae</taxon>
        <taxon>Portunus</taxon>
    </lineage>
</organism>
<protein>
    <submittedName>
        <fullName evidence="2">Uncharacterized protein</fullName>
    </submittedName>
</protein>
<gene>
    <name evidence="2" type="ORF">E2C01_098898</name>
</gene>
<name>A0A5B7K856_PORTR</name>
<dbReference type="EMBL" id="VSRR010135450">
    <property type="protein sequence ID" value="MPD03270.1"/>
    <property type="molecule type" value="Genomic_DNA"/>
</dbReference>
<evidence type="ECO:0000256" key="1">
    <source>
        <dbReference type="SAM" id="MobiDB-lite"/>
    </source>
</evidence>
<proteinExistence type="predicted"/>
<sequence length="54" mass="5849">MSGPSLAPSSSFNFSSITRLPSEQPRREATVLEQLVHRGHHCATSVCSKMSDCS</sequence>
<accession>A0A5B7K856</accession>
<feature type="region of interest" description="Disordered" evidence="1">
    <location>
        <begin position="1"/>
        <end position="25"/>
    </location>
</feature>
<comment type="caution">
    <text evidence="2">The sequence shown here is derived from an EMBL/GenBank/DDBJ whole genome shotgun (WGS) entry which is preliminary data.</text>
</comment>
<reference evidence="2 3" key="1">
    <citation type="submission" date="2019-05" db="EMBL/GenBank/DDBJ databases">
        <title>Another draft genome of Portunus trituberculatus and its Hox gene families provides insights of decapod evolution.</title>
        <authorList>
            <person name="Jeong J.-H."/>
            <person name="Song I."/>
            <person name="Kim S."/>
            <person name="Choi T."/>
            <person name="Kim D."/>
            <person name="Ryu S."/>
            <person name="Kim W."/>
        </authorList>
    </citation>
    <scope>NUCLEOTIDE SEQUENCE [LARGE SCALE GENOMIC DNA]</scope>
    <source>
        <tissue evidence="2">Muscle</tissue>
    </source>
</reference>